<dbReference type="EMBL" id="JARSBN010000012">
    <property type="protein sequence ID" value="MDG4717317.1"/>
    <property type="molecule type" value="Genomic_DNA"/>
</dbReference>
<accession>A0ABT6G5Y4</accession>
<evidence type="ECO:0000313" key="1">
    <source>
        <dbReference type="EMBL" id="MDG4717317.1"/>
    </source>
</evidence>
<reference evidence="1 2" key="1">
    <citation type="submission" date="2023-03" db="EMBL/GenBank/DDBJ databases">
        <title>Strain YYF002 represents a novel species in the genus Winogradskyella isolated from seawater.</title>
        <authorList>
            <person name="Fu Z.-Y."/>
        </authorList>
    </citation>
    <scope>NUCLEOTIDE SEQUENCE [LARGE SCALE GENOMIC DNA]</scope>
    <source>
        <strain evidence="1 2">YYF002</strain>
    </source>
</reference>
<sequence>MVEKFRNWVKWEDRNSLVGIKYPGIYCIAVSSKPLNTFDFIPELEYIGMTNSKGGLRSRLRQFDATIKKIRTHHGGADRFLYQYQDYEAIKDKIYVAICSFECNTKNPTPKDLRIMGEVAKCEYDCWAIYIENNGRYPKFNDMNNAPKYSKTKR</sequence>
<dbReference type="Proteomes" id="UP001529085">
    <property type="component" value="Unassembled WGS sequence"/>
</dbReference>
<dbReference type="RefSeq" id="WP_278006737.1">
    <property type="nucleotide sequence ID" value="NZ_JARSBN010000012.1"/>
</dbReference>
<evidence type="ECO:0008006" key="3">
    <source>
        <dbReference type="Google" id="ProtNLM"/>
    </source>
</evidence>
<evidence type="ECO:0000313" key="2">
    <source>
        <dbReference type="Proteomes" id="UP001529085"/>
    </source>
</evidence>
<comment type="caution">
    <text evidence="1">The sequence shown here is derived from an EMBL/GenBank/DDBJ whole genome shotgun (WGS) entry which is preliminary data.</text>
</comment>
<keyword evidence="2" id="KW-1185">Reference proteome</keyword>
<proteinExistence type="predicted"/>
<gene>
    <name evidence="1" type="ORF">P7122_15620</name>
</gene>
<name>A0ABT6G5Y4_9FLAO</name>
<protein>
    <recommendedName>
        <fullName evidence="3">GIY-YIG domain-containing protein</fullName>
    </recommendedName>
</protein>
<organism evidence="1 2">
    <name type="scientific">Winogradskyella marincola</name>
    <dbReference type="NCBI Taxonomy" id="3037795"/>
    <lineage>
        <taxon>Bacteria</taxon>
        <taxon>Pseudomonadati</taxon>
        <taxon>Bacteroidota</taxon>
        <taxon>Flavobacteriia</taxon>
        <taxon>Flavobacteriales</taxon>
        <taxon>Flavobacteriaceae</taxon>
        <taxon>Winogradskyella</taxon>
    </lineage>
</organism>